<dbReference type="InterPro" id="IPR006119">
    <property type="entry name" value="Resolv_N"/>
</dbReference>
<organism evidence="7">
    <name type="scientific">Escherichia coli</name>
    <dbReference type="NCBI Taxonomy" id="562"/>
    <lineage>
        <taxon>Bacteria</taxon>
        <taxon>Pseudomonadati</taxon>
        <taxon>Pseudomonadota</taxon>
        <taxon>Gammaproteobacteria</taxon>
        <taxon>Enterobacterales</taxon>
        <taxon>Enterobacteriaceae</taxon>
        <taxon>Escherichia</taxon>
    </lineage>
</organism>
<dbReference type="PANTHER" id="PTHR30461:SF2">
    <property type="entry name" value="SERINE RECOMBINASE PINE-RELATED"/>
    <property type="match status" value="1"/>
</dbReference>
<dbReference type="Pfam" id="PF02796">
    <property type="entry name" value="HTH_7"/>
    <property type="match status" value="1"/>
</dbReference>
<dbReference type="EMBL" id="MK033499">
    <property type="protein sequence ID" value="AYU66502.1"/>
    <property type="molecule type" value="Genomic_DNA"/>
</dbReference>
<evidence type="ECO:0000256" key="4">
    <source>
        <dbReference type="ARBA" id="ARBA00023172"/>
    </source>
</evidence>
<evidence type="ECO:0000256" key="2">
    <source>
        <dbReference type="ARBA" id="ARBA00022908"/>
    </source>
</evidence>
<keyword evidence="7" id="KW-0614">Plasmid</keyword>
<evidence type="ECO:0000313" key="7">
    <source>
        <dbReference type="EMBL" id="AYU66502.1"/>
    </source>
</evidence>
<dbReference type="CDD" id="cd03768">
    <property type="entry name" value="SR_ResInv"/>
    <property type="match status" value="1"/>
</dbReference>
<dbReference type="AlphaFoldDB" id="A0A3G4RLB6"/>
<dbReference type="GO" id="GO:0015074">
    <property type="term" value="P:DNA integration"/>
    <property type="evidence" value="ECO:0007669"/>
    <property type="project" value="UniProtKB-KW"/>
</dbReference>
<keyword evidence="2" id="KW-0229">DNA integration</keyword>
<dbReference type="InterPro" id="IPR009057">
    <property type="entry name" value="Homeodomain-like_sf"/>
</dbReference>
<dbReference type="PANTHER" id="PTHR30461">
    <property type="entry name" value="DNA-INVERTASE FROM LAMBDOID PROPHAGE"/>
    <property type="match status" value="1"/>
</dbReference>
<proteinExistence type="inferred from homology"/>
<dbReference type="InterPro" id="IPR036162">
    <property type="entry name" value="Resolvase-like_N_sf"/>
</dbReference>
<dbReference type="PROSITE" id="PS00398">
    <property type="entry name" value="RECOMBINASES_2"/>
    <property type="match status" value="1"/>
</dbReference>
<name>A0A3G4RLB6_ECOLX</name>
<dbReference type="Pfam" id="PF00239">
    <property type="entry name" value="Resolvase"/>
    <property type="match status" value="1"/>
</dbReference>
<feature type="active site" description="O-(5'-phospho-DNA)-serine intermediate" evidence="5">
    <location>
        <position position="21"/>
    </location>
</feature>
<dbReference type="GO" id="GO:0000150">
    <property type="term" value="F:DNA strand exchange activity"/>
    <property type="evidence" value="ECO:0007669"/>
    <property type="project" value="InterPro"/>
</dbReference>
<geneLocation type="plasmid" evidence="7">
    <name>pConj125k</name>
</geneLocation>
<dbReference type="InterPro" id="IPR006118">
    <property type="entry name" value="Recombinase_CS"/>
</dbReference>
<evidence type="ECO:0000259" key="6">
    <source>
        <dbReference type="PROSITE" id="PS51736"/>
    </source>
</evidence>
<evidence type="ECO:0000256" key="3">
    <source>
        <dbReference type="ARBA" id="ARBA00023125"/>
    </source>
</evidence>
<comment type="similarity">
    <text evidence="1">Belongs to the site-specific recombinase resolvase family.</text>
</comment>
<reference evidence="7" key="1">
    <citation type="submission" date="2018-10" db="EMBL/GenBank/DDBJ databases">
        <title>Emergence of a New Multidrug-resistant Salmonella enterica serovar Anatum Clone in Taiwan.</title>
        <authorList>
            <person name="Wang Y.-W."/>
            <person name="Hong Y.-P."/>
            <person name="Chen Y.-S."/>
            <person name="Chiou C.-S."/>
        </authorList>
    </citation>
    <scope>NUCLEOTIDE SEQUENCE</scope>
    <source>
        <strain evidence="7">C600_pConj125k</strain>
        <plasmid evidence="7">pConj125k</plasmid>
    </source>
</reference>
<sequence length="206" mass="23079">MCNKNGVTKAGHMKIGYARKSTKEQDTSLEYQIEALQKAGCEKWYAEQVSRGGNKRLKTGTPELENCLKALRAGDTLVVWALDRLGGTLLQLLQLMNELRSKGIHFESLKERIDTQSPMGEMYYSLIAIFSNFEVARNHERTMAGLAAAKKKGRIGGRKPKLSPQDIKEINALVKSPEITVKEIAARFNVSRPTIYRHITPDSNTD</sequence>
<dbReference type="Gene3D" id="1.10.10.60">
    <property type="entry name" value="Homeodomain-like"/>
    <property type="match status" value="1"/>
</dbReference>
<feature type="domain" description="Resolvase/invertase-type recombinase catalytic" evidence="6">
    <location>
        <begin position="13"/>
        <end position="153"/>
    </location>
</feature>
<dbReference type="Gene3D" id="3.40.50.1390">
    <property type="entry name" value="Resolvase, N-terminal catalytic domain"/>
    <property type="match status" value="1"/>
</dbReference>
<dbReference type="SUPFAM" id="SSF53041">
    <property type="entry name" value="Resolvase-like"/>
    <property type="match status" value="1"/>
</dbReference>
<evidence type="ECO:0000256" key="5">
    <source>
        <dbReference type="PIRSR" id="PIRSR606118-50"/>
    </source>
</evidence>
<dbReference type="InterPro" id="IPR006120">
    <property type="entry name" value="Resolvase_HTH_dom"/>
</dbReference>
<keyword evidence="3" id="KW-0238">DNA-binding</keyword>
<evidence type="ECO:0000256" key="1">
    <source>
        <dbReference type="ARBA" id="ARBA00009913"/>
    </source>
</evidence>
<dbReference type="GO" id="GO:0003677">
    <property type="term" value="F:DNA binding"/>
    <property type="evidence" value="ECO:0007669"/>
    <property type="project" value="UniProtKB-KW"/>
</dbReference>
<protein>
    <submittedName>
        <fullName evidence="7">Site-specific recombinase</fullName>
    </submittedName>
</protein>
<dbReference type="CDD" id="cd00569">
    <property type="entry name" value="HTH_Hin_like"/>
    <property type="match status" value="1"/>
</dbReference>
<dbReference type="InterPro" id="IPR050639">
    <property type="entry name" value="SSR_resolvase"/>
</dbReference>
<dbReference type="SMART" id="SM00857">
    <property type="entry name" value="Resolvase"/>
    <property type="match status" value="1"/>
</dbReference>
<dbReference type="PROSITE" id="PS51736">
    <property type="entry name" value="RECOMBINASES_3"/>
    <property type="match status" value="1"/>
</dbReference>
<accession>A0A3G4RLB6</accession>
<keyword evidence="4" id="KW-0233">DNA recombination</keyword>
<dbReference type="SUPFAM" id="SSF46689">
    <property type="entry name" value="Homeodomain-like"/>
    <property type="match status" value="1"/>
</dbReference>